<dbReference type="Gene3D" id="1.20.1070.10">
    <property type="entry name" value="Rhodopsin 7-helix transmembrane proteins"/>
    <property type="match status" value="1"/>
</dbReference>
<evidence type="ECO:0000256" key="6">
    <source>
        <dbReference type="ARBA" id="ARBA00023170"/>
    </source>
</evidence>
<keyword evidence="6 7" id="KW-0675">Receptor</keyword>
<evidence type="ECO:0000256" key="7">
    <source>
        <dbReference type="RuleBase" id="RU000688"/>
    </source>
</evidence>
<dbReference type="InterPro" id="IPR000276">
    <property type="entry name" value="GPCR_Rhodpsn"/>
</dbReference>
<feature type="transmembrane region" description="Helical" evidence="8">
    <location>
        <begin position="6"/>
        <end position="30"/>
    </location>
</feature>
<protein>
    <submittedName>
        <fullName evidence="10">CCKAR-like protein</fullName>
    </submittedName>
</protein>
<evidence type="ECO:0000256" key="5">
    <source>
        <dbReference type="ARBA" id="ARBA00023136"/>
    </source>
</evidence>
<comment type="subcellular location">
    <subcellularLocation>
        <location evidence="1">Cell membrane</location>
        <topology evidence="1">Multi-pass membrane protein</topology>
    </subcellularLocation>
</comment>
<dbReference type="PROSITE" id="PS00237">
    <property type="entry name" value="G_PROTEIN_RECEP_F1_1"/>
    <property type="match status" value="1"/>
</dbReference>
<dbReference type="InterPro" id="IPR017452">
    <property type="entry name" value="GPCR_Rhodpsn_7TM"/>
</dbReference>
<dbReference type="EMBL" id="CP111020">
    <property type="protein sequence ID" value="WAR15061.1"/>
    <property type="molecule type" value="Genomic_DNA"/>
</dbReference>
<feature type="domain" description="G-protein coupled receptors family 1 profile" evidence="9">
    <location>
        <begin position="23"/>
        <end position="293"/>
    </location>
</feature>
<evidence type="ECO:0000256" key="4">
    <source>
        <dbReference type="ARBA" id="ARBA00022989"/>
    </source>
</evidence>
<name>A0ABY7F1X5_MYAAR</name>
<feature type="transmembrane region" description="Helical" evidence="8">
    <location>
        <begin position="353"/>
        <end position="372"/>
    </location>
</feature>
<evidence type="ECO:0000256" key="8">
    <source>
        <dbReference type="SAM" id="Phobius"/>
    </source>
</evidence>
<accession>A0ABY7F1X5</accession>
<dbReference type="PROSITE" id="PS50262">
    <property type="entry name" value="G_PROTEIN_RECEP_F1_2"/>
    <property type="match status" value="1"/>
</dbReference>
<feature type="transmembrane region" description="Helical" evidence="8">
    <location>
        <begin position="384"/>
        <end position="411"/>
    </location>
</feature>
<dbReference type="Proteomes" id="UP001164746">
    <property type="component" value="Chromosome 9"/>
</dbReference>
<feature type="transmembrane region" description="Helical" evidence="8">
    <location>
        <begin position="274"/>
        <end position="295"/>
    </location>
</feature>
<sequence length="735" mass="82936">MEDPAVVTVMVMLSLFSFCGNIRNSLVLYIYSHKKKQSTAGIFIMSLAGNDLFTCLFVMPFTEAVVYLNYMLRYDVACKLYMFFITYNVPFAAFIMVAIAIDRYFCICHPFQQVLNTFWAKVIVLCLLLAASTFGIITSLSDGVFLYKQIVPVNETLASRSETTMFTKNETHVQYISTERKTARDKRSNLYPSDVSHVTCLLPPYIELSNVESQFTTVSHVNPHSGRRSVTSLENNENGDIYVETPVELQSMRPTPRKGQRAISIKEKTIVANIRTAVILFVVTVVFLAAFLPAWPMGLQAIEYNANIFYMYFVYHTANPFINAFVNKSFRDDLRKTCNSCSLLLKLCRIVEIFLRGLMPYTFVLIIIRISTASERIGYSQKQTCIIVAVALACTSVLYVHIAALVTVTFAKKKQLTTANVYLVFGDENIECIMSILCENGFCFRSCLLSCYFLYNLGGIVIFNLNSITRSLQTPVTRAYACTGHVIGALLVCTSVSVTRDGQVLTVIKAGVLKIMHAVQDYNMSRELNKLWMPPLFAILANCSMFANGKEYTFFIQLIHLQVLPILDLRTLFQQRLLSILVFQTLAYMARARVRAHMSRASVKAVIRVLTAIKLFQQRLLPILVRQILACMARERVRAHMSLAPVIAVIRGQTAIKNSSRVLRSNADNTALVSTNCTEFCGKSSKYCRTLPAWYAQTPIRQHWYLRTTPSSAESAVSVVESYHLSLKTEYASLL</sequence>
<evidence type="ECO:0000256" key="3">
    <source>
        <dbReference type="ARBA" id="ARBA00022692"/>
    </source>
</evidence>
<dbReference type="SUPFAM" id="SSF81321">
    <property type="entry name" value="Family A G protein-coupled receptor-like"/>
    <property type="match status" value="1"/>
</dbReference>
<comment type="similarity">
    <text evidence="7">Belongs to the G-protein coupled receptor 1 family.</text>
</comment>
<keyword evidence="11" id="KW-1185">Reference proteome</keyword>
<feature type="transmembrane region" description="Helical" evidence="8">
    <location>
        <begin position="81"/>
        <end position="106"/>
    </location>
</feature>
<dbReference type="CDD" id="cd00637">
    <property type="entry name" value="7tm_classA_rhodopsin-like"/>
    <property type="match status" value="1"/>
</dbReference>
<keyword evidence="4 8" id="KW-1133">Transmembrane helix</keyword>
<dbReference type="Pfam" id="PF00001">
    <property type="entry name" value="7tm_1"/>
    <property type="match status" value="1"/>
</dbReference>
<organism evidence="10 11">
    <name type="scientific">Mya arenaria</name>
    <name type="common">Soft-shell clam</name>
    <dbReference type="NCBI Taxonomy" id="6604"/>
    <lineage>
        <taxon>Eukaryota</taxon>
        <taxon>Metazoa</taxon>
        <taxon>Spiralia</taxon>
        <taxon>Lophotrochozoa</taxon>
        <taxon>Mollusca</taxon>
        <taxon>Bivalvia</taxon>
        <taxon>Autobranchia</taxon>
        <taxon>Heteroconchia</taxon>
        <taxon>Euheterodonta</taxon>
        <taxon>Imparidentia</taxon>
        <taxon>Neoheterodontei</taxon>
        <taxon>Myida</taxon>
        <taxon>Myoidea</taxon>
        <taxon>Myidae</taxon>
        <taxon>Mya</taxon>
    </lineage>
</organism>
<evidence type="ECO:0000256" key="2">
    <source>
        <dbReference type="ARBA" id="ARBA00022475"/>
    </source>
</evidence>
<evidence type="ECO:0000259" key="9">
    <source>
        <dbReference type="PROSITE" id="PS50262"/>
    </source>
</evidence>
<reference evidence="10" key="1">
    <citation type="submission" date="2022-11" db="EMBL/GenBank/DDBJ databases">
        <title>Centuries of genome instability and evolution in soft-shell clam transmissible cancer (bioRxiv).</title>
        <authorList>
            <person name="Hart S.F.M."/>
            <person name="Yonemitsu M.A."/>
            <person name="Giersch R.M."/>
            <person name="Beal B.F."/>
            <person name="Arriagada G."/>
            <person name="Davis B.W."/>
            <person name="Ostrander E.A."/>
            <person name="Goff S.P."/>
            <person name="Metzger M.J."/>
        </authorList>
    </citation>
    <scope>NUCLEOTIDE SEQUENCE</scope>
    <source>
        <strain evidence="10">MELC-2E11</strain>
        <tissue evidence="10">Siphon/mantle</tissue>
    </source>
</reference>
<dbReference type="PANTHER" id="PTHR24241">
    <property type="entry name" value="NEUROPEPTIDE RECEPTOR-RELATED G-PROTEIN COUPLED RECEPTOR"/>
    <property type="match status" value="1"/>
</dbReference>
<gene>
    <name evidence="10" type="ORF">MAR_005166</name>
</gene>
<feature type="transmembrane region" description="Helical" evidence="8">
    <location>
        <begin position="307"/>
        <end position="326"/>
    </location>
</feature>
<proteinExistence type="inferred from homology"/>
<evidence type="ECO:0000313" key="11">
    <source>
        <dbReference type="Proteomes" id="UP001164746"/>
    </source>
</evidence>
<dbReference type="PANTHER" id="PTHR24241:SF76">
    <property type="entry name" value="NEUROPEPTIDE SIFAMIDE RECEPTOR"/>
    <property type="match status" value="1"/>
</dbReference>
<keyword evidence="5 8" id="KW-0472">Membrane</keyword>
<keyword evidence="2" id="KW-1003">Cell membrane</keyword>
<evidence type="ECO:0000256" key="1">
    <source>
        <dbReference type="ARBA" id="ARBA00004651"/>
    </source>
</evidence>
<dbReference type="PRINTS" id="PR00237">
    <property type="entry name" value="GPCRRHODOPSN"/>
</dbReference>
<evidence type="ECO:0000313" key="10">
    <source>
        <dbReference type="EMBL" id="WAR15061.1"/>
    </source>
</evidence>
<keyword evidence="3 7" id="KW-0812">Transmembrane</keyword>
<keyword evidence="7" id="KW-0807">Transducer</keyword>
<keyword evidence="7" id="KW-0297">G-protein coupled receptor</keyword>
<feature type="transmembrane region" description="Helical" evidence="8">
    <location>
        <begin position="118"/>
        <end position="137"/>
    </location>
</feature>